<dbReference type="SMART" id="SM01411">
    <property type="entry name" value="Ephrin_rec_like"/>
    <property type="match status" value="2"/>
</dbReference>
<dbReference type="AlphaFoldDB" id="A0A7S0EGR5"/>
<name>A0A7S0EGR5_9CRYP</name>
<dbReference type="InterPro" id="IPR011641">
    <property type="entry name" value="Tyr-kin_ephrin_A/B_rcpt-like"/>
</dbReference>
<dbReference type="SUPFAM" id="SSF57184">
    <property type="entry name" value="Growth factor receptor domain"/>
    <property type="match status" value="1"/>
</dbReference>
<reference evidence="2" key="1">
    <citation type="submission" date="2021-01" db="EMBL/GenBank/DDBJ databases">
        <authorList>
            <person name="Corre E."/>
            <person name="Pelletier E."/>
            <person name="Niang G."/>
            <person name="Scheremetjew M."/>
            <person name="Finn R."/>
            <person name="Kale V."/>
            <person name="Holt S."/>
            <person name="Cochrane G."/>
            <person name="Meng A."/>
            <person name="Brown T."/>
            <person name="Cohen L."/>
        </authorList>
    </citation>
    <scope>NUCLEOTIDE SEQUENCE</scope>
    <source>
        <strain evidence="2">CCMP325</strain>
    </source>
</reference>
<dbReference type="EMBL" id="HBEO01015606">
    <property type="protein sequence ID" value="CAD8484363.1"/>
    <property type="molecule type" value="Transcribed_RNA"/>
</dbReference>
<feature type="domain" description="Tyrosine-protein kinase ephrin type A/B receptor-like" evidence="1">
    <location>
        <begin position="60"/>
        <end position="106"/>
    </location>
</feature>
<sequence>MSGCSSCPGGKYQDEPAAKSCKTCEPGYAPSSETDSVGCSPCAAGYQSPLGLNCSACPPGSFSLAASPLCQLCLRGTYNPEFSSSTCFSCLMGTTVSEGSVSPEQCVGFISKRLVVENPWADQVSSLIISFSLHLPLQRGSEIRVGLPNFVHAGQSNVTVAASTSLLHNVSFTGMWRQADELISYNLLILTMTSETEIPRNTSVQVHVPSSSGVTTPLLGLKACETFSVSQCLSIQLKETSGLVVNPVAFQPGEFPLIGSFANSPTLIWSVSSSQFILSGTFVMSLGIGEGLEFHLPCFAANCSLLKIQSSPCNLFGDRGSWSQERSLFNVTFQGGGRLSDPIGCATEDPFLDGNQKFSIVINGLMFQSNACELQQTIKIATPASAGPTLPTNISKICRLCVGQSTVCCRSAGLECLAGYELTAVECSSSSSPQDVCYA</sequence>
<organism evidence="2">
    <name type="scientific">Hanusia phi</name>
    <dbReference type="NCBI Taxonomy" id="3032"/>
    <lineage>
        <taxon>Eukaryota</taxon>
        <taxon>Cryptophyceae</taxon>
        <taxon>Pyrenomonadales</taxon>
        <taxon>Geminigeraceae</taxon>
        <taxon>Hanusia</taxon>
    </lineage>
</organism>
<dbReference type="InterPro" id="IPR009030">
    <property type="entry name" value="Growth_fac_rcpt_cys_sf"/>
</dbReference>
<evidence type="ECO:0000259" key="1">
    <source>
        <dbReference type="Pfam" id="PF07699"/>
    </source>
</evidence>
<dbReference type="PANTHER" id="PTHR46967">
    <property type="entry name" value="INSULIN-LIKE GROWTH FACTOR BINDING PROTEIN,N-TERMINAL"/>
    <property type="match status" value="1"/>
</dbReference>
<dbReference type="PANTHER" id="PTHR46967:SF2">
    <property type="entry name" value="SUSHI, VON WILLEBRAND FACTOR TYPE A, EGF AND PENTRAXIN DOMAIN-CONTAINING PROTEIN 1-LIKE"/>
    <property type="match status" value="1"/>
</dbReference>
<protein>
    <recommendedName>
        <fullName evidence="1">Tyrosine-protein kinase ephrin type A/B receptor-like domain-containing protein</fullName>
    </recommendedName>
</protein>
<proteinExistence type="predicted"/>
<gene>
    <name evidence="2" type="ORF">HPHI1048_LOCUS10600</name>
</gene>
<evidence type="ECO:0000313" key="2">
    <source>
        <dbReference type="EMBL" id="CAD8484363.1"/>
    </source>
</evidence>
<dbReference type="Pfam" id="PF07699">
    <property type="entry name" value="Ephrin_rec_like"/>
    <property type="match status" value="1"/>
</dbReference>
<accession>A0A7S0EGR5</accession>